<keyword evidence="3" id="KW-0378">Hydrolase</keyword>
<dbReference type="InterPro" id="IPR029058">
    <property type="entry name" value="AB_hydrolase_fold"/>
</dbReference>
<dbReference type="InterPro" id="IPR000073">
    <property type="entry name" value="AB_hydrolase_1"/>
</dbReference>
<evidence type="ECO:0000256" key="1">
    <source>
        <dbReference type="SAM" id="SignalP"/>
    </source>
</evidence>
<feature type="domain" description="AB hydrolase-1" evidence="2">
    <location>
        <begin position="45"/>
        <end position="258"/>
    </location>
</feature>
<keyword evidence="1" id="KW-0732">Signal</keyword>
<dbReference type="PANTHER" id="PTHR37017">
    <property type="entry name" value="AB HYDROLASE-1 DOMAIN-CONTAINING PROTEIN-RELATED"/>
    <property type="match status" value="1"/>
</dbReference>
<sequence length="269" mass="28388">MSPCGAPNARRSRMTPFRSILSGLLAGAATLVATAASAAPPIRDIVLVHGAFVDGSGWRPVYDILTRDGFKVSIVQEPLTGLDADVTATKRVIDQQDEPVILVGHSYGGAIITEAGNDPRVAGLVYIAAHAPDAGETESGNGKRYPAIGRDAITKTADGYTYIDPARYAAEFAADLPPAEAAFEARSQGITAASVFTTPIVDPAWKNKPVWYMVAKADHIISPDLERMYAARAKAQQVVEIPGASHSVYRSHPREVAALIEAAARGSAL</sequence>
<dbReference type="EMBL" id="JACU01000002">
    <property type="protein sequence ID" value="KMS59342.1"/>
    <property type="molecule type" value="Genomic_DNA"/>
</dbReference>
<dbReference type="Pfam" id="PF12697">
    <property type="entry name" value="Abhydrolase_6"/>
    <property type="match status" value="1"/>
</dbReference>
<comment type="caution">
    <text evidence="3">The sequence shown here is derived from an EMBL/GenBank/DDBJ whole genome shotgun (WGS) entry which is preliminary data.</text>
</comment>
<evidence type="ECO:0000313" key="3">
    <source>
        <dbReference type="EMBL" id="KMS59342.1"/>
    </source>
</evidence>
<dbReference type="Proteomes" id="UP000052268">
    <property type="component" value="Unassembled WGS sequence"/>
</dbReference>
<dbReference type="Gene3D" id="3.40.50.1820">
    <property type="entry name" value="alpha/beta hydrolase"/>
    <property type="match status" value="1"/>
</dbReference>
<dbReference type="InterPro" id="IPR052897">
    <property type="entry name" value="Sec-Metab_Biosynth_Hydrolase"/>
</dbReference>
<reference evidence="3 4" key="1">
    <citation type="journal article" date="2015" name="G3 (Bethesda)">
        <title>Insights into Ongoing Evolution of the Hexachlorocyclohexane Catabolic Pathway from Comparative Genomics of Ten Sphingomonadaceae Strains.</title>
        <authorList>
            <person name="Pearce S.L."/>
            <person name="Oakeshott J.G."/>
            <person name="Pandey G."/>
        </authorList>
    </citation>
    <scope>NUCLEOTIDE SEQUENCE [LARGE SCALE GENOMIC DNA]</scope>
    <source>
        <strain evidence="3 4">LL02</strain>
    </source>
</reference>
<dbReference type="SUPFAM" id="SSF53474">
    <property type="entry name" value="alpha/beta-Hydrolases"/>
    <property type="match status" value="1"/>
</dbReference>
<proteinExistence type="predicted"/>
<dbReference type="PANTHER" id="PTHR37017:SF11">
    <property type="entry name" value="ESTERASE_LIPASE_THIOESTERASE DOMAIN-CONTAINING PROTEIN"/>
    <property type="match status" value="1"/>
</dbReference>
<accession>A0A0J7Y6P8</accession>
<protein>
    <submittedName>
        <fullName evidence="3">Hydrolase</fullName>
    </submittedName>
</protein>
<name>A0A0J7Y6P8_9SPHN</name>
<keyword evidence="4" id="KW-1185">Reference proteome</keyword>
<gene>
    <name evidence="3" type="ORF">V474_09030</name>
</gene>
<feature type="chain" id="PRO_5005292412" evidence="1">
    <location>
        <begin position="39"/>
        <end position="269"/>
    </location>
</feature>
<dbReference type="GO" id="GO:0016787">
    <property type="term" value="F:hydrolase activity"/>
    <property type="evidence" value="ECO:0007669"/>
    <property type="project" value="UniProtKB-KW"/>
</dbReference>
<organism evidence="3 4">
    <name type="scientific">Novosphingobium barchaimii LL02</name>
    <dbReference type="NCBI Taxonomy" id="1114963"/>
    <lineage>
        <taxon>Bacteria</taxon>
        <taxon>Pseudomonadati</taxon>
        <taxon>Pseudomonadota</taxon>
        <taxon>Alphaproteobacteria</taxon>
        <taxon>Sphingomonadales</taxon>
        <taxon>Sphingomonadaceae</taxon>
        <taxon>Novosphingobium</taxon>
    </lineage>
</organism>
<feature type="signal peptide" evidence="1">
    <location>
        <begin position="1"/>
        <end position="38"/>
    </location>
</feature>
<dbReference type="PATRIC" id="fig|1114963.3.peg.708"/>
<dbReference type="AlphaFoldDB" id="A0A0J7Y6P8"/>
<evidence type="ECO:0000259" key="2">
    <source>
        <dbReference type="Pfam" id="PF12697"/>
    </source>
</evidence>
<evidence type="ECO:0000313" key="4">
    <source>
        <dbReference type="Proteomes" id="UP000052268"/>
    </source>
</evidence>